<feature type="domain" description="LTD" evidence="3">
    <location>
        <begin position="24"/>
        <end position="210"/>
    </location>
</feature>
<dbReference type="Gene3D" id="3.60.21.10">
    <property type="match status" value="2"/>
</dbReference>
<dbReference type="Gene3D" id="2.60.40.10">
    <property type="entry name" value="Immunoglobulins"/>
    <property type="match status" value="5"/>
</dbReference>
<reference evidence="4 5" key="1">
    <citation type="submission" date="2018-05" db="EMBL/GenBank/DDBJ databases">
        <title>Nocardioides silvaticus genome.</title>
        <authorList>
            <person name="Li C."/>
            <person name="Wang G."/>
        </authorList>
    </citation>
    <scope>NUCLEOTIDE SEQUENCE [LARGE SCALE GENOMIC DNA]</scope>
    <source>
        <strain evidence="4 5">CCTCC AB 2018079</strain>
    </source>
</reference>
<dbReference type="InterPro" id="IPR006179">
    <property type="entry name" value="5_nucleotidase/apyrase"/>
</dbReference>
<dbReference type="PRINTS" id="PR01607">
    <property type="entry name" value="APYRASEFAMLY"/>
</dbReference>
<dbReference type="CDD" id="cd04486">
    <property type="entry name" value="YhcR_OBF_like"/>
    <property type="match status" value="1"/>
</dbReference>
<dbReference type="RefSeq" id="WP_109693707.1">
    <property type="nucleotide sequence ID" value="NZ_QGDD01000004.1"/>
</dbReference>
<dbReference type="Proteomes" id="UP000245507">
    <property type="component" value="Unassembled WGS sequence"/>
</dbReference>
<dbReference type="InterPro" id="IPR015919">
    <property type="entry name" value="Cadherin-like_sf"/>
</dbReference>
<feature type="region of interest" description="Disordered" evidence="2">
    <location>
        <begin position="179"/>
        <end position="218"/>
    </location>
</feature>
<organism evidence="4 5">
    <name type="scientific">Nocardioides silvaticus</name>
    <dbReference type="NCBI Taxonomy" id="2201891"/>
    <lineage>
        <taxon>Bacteria</taxon>
        <taxon>Bacillati</taxon>
        <taxon>Actinomycetota</taxon>
        <taxon>Actinomycetes</taxon>
        <taxon>Propionibacteriales</taxon>
        <taxon>Nocardioidaceae</taxon>
        <taxon>Nocardioides</taxon>
    </lineage>
</organism>
<dbReference type="InterPro" id="IPR047971">
    <property type="entry name" value="ExeM-like"/>
</dbReference>
<dbReference type="GO" id="GO:0030288">
    <property type="term" value="C:outer membrane-bounded periplasmic space"/>
    <property type="evidence" value="ECO:0007669"/>
    <property type="project" value="TreeGrafter"/>
</dbReference>
<dbReference type="InterPro" id="IPR036907">
    <property type="entry name" value="5'-Nucleotdase_C_sf"/>
</dbReference>
<feature type="region of interest" description="Disordered" evidence="2">
    <location>
        <begin position="639"/>
        <end position="676"/>
    </location>
</feature>
<dbReference type="SUPFAM" id="SSF56219">
    <property type="entry name" value="DNase I-like"/>
    <property type="match status" value="1"/>
</dbReference>
<sequence length="2741" mass="283731">MPSLKQVLGGVLGSVLTVTGLQLVLPAAPAQAAGPGLVIKEVYGGGGNSNATFTNDFIELYNSSAGPISLNGKSLQYRAAATTGAATNVFSLPNVEVGPGEHYLVQCAGGATGVPLPQPADTTSCGLNLSGTAGQIYLVNGTAGIAAQTNAAAPWTFAASVIDFVGFGGTAAIYEGAGRTPSLANNTQSVSRDATGTDTDNNNTDFTVTSPPTPTPKPAGVLAVTDPGPKSGVVGEAIASFTMAATGGTSPYTWSATGLPNGVNINSTTGQVTGTPSAVCTCTVTVTATDATNATDTQDFTFTVAAGVDITPIHEIQGTGARSPFAPPTGGGAGTVKSVEGVVTAIYRTGGFNGMFVQTAGTGGTTDATPGASDALFIFGGSNMVNIPAGVVLGDSVRVTGPVSEFNDSTQITPANAAAVVELSTPLAAVTPLEIAYPTTNAGREAHEGMLLAPTDDFTVTNNFQTNGFAEIGLATGDLPLKQPTEFAAPGTPAADAVLAENAERAITLDDGSTFNYLGNNTNKGVPLPWLTGTTSPPRVGAAAEFHAPVILDWRNNIWKFQPQAQITDSGSSLVTFENTRADNLAPADVGGDISIATFNVLNFFNTTGEAYANADNATNPPQDLRCTYFNDREGNRIGNDSCGVQNLDDPDTPENEASTNNGSGPRGAATDASLARQQAKLVHTINTMDASIIALEEMENSIKMPGETNRDDAVSYLVGLLNAASPGKWKFVRSPGEATTASAVAEQDAIRPAFIYQPALVQPVGQSDILFGTTQFANAREPLAQAFKAVGAPNSDAFAVIVNHFKSKGDSCTTAEQTTKPWKCAPGDNANSEFVGAFNGDRQRQATRLVQFADDFAAARDIEAVFLAGDFNAYTKERPIGILEEGGYELIESTDNPDEESYSFNGLSGSLDHVLGNDAAMELVTDADIWEINANESVAYQYSRYNYNATILFNPDDPFATSDHNPEIVGLDLPDFTPTTTKKIQVLGTNDFHGRLLPDGGNAAGAAPFATAVDELRAEYPNTIFSAAGDLIGASTFESFVQDDEPTIEALNAMDLEVSAAGNHEFDQGYEDFVGRVQDLAEWDYIAANIDEPTGRDDLAESYTTTIDGVKVGFVGAVTEDLKALVNPAGLAGVEVLDVVESVNEEADALKADGAEIVVLLVHEGSPTTDCQSTSFTDPASVFGNIVQNTSADVDAIISGHTHLAYNCRYTVQDWVDESRAVTRRPVVSAGQYGTNLNQLVFNINADTGDLVEIEQDIIATAGVGYAPDPEVQAIVDAAKDYADEIGNNVLGSMDGPFNRAVYQTSSGLLENRGGESTLGNQVAEVQRWATQLPDQGVEADIAFMNPGGLRADMVGVVNGSLRDLTYREAANVQPFANTLVNMDLTGAQIETVLEQQWQRTANGNVPSRPFLRLGVSDGFTYTYVEKPKVVSIPGSENVNTFEGEVTGMWLDGEPIDPAATYSVTVNSFLGTGGDNFWELANGTNKVDTGVVDLQAMVDYMDHYDAANPLEVDYSQRAVEVEFPPSAPETYVPGDTVSFDVASWTMSNAGDTKDTAVQVKLGDDVLGTATLNNTIGNKPYDSYGTASVSVALPADLPSGDVELTLVGQQTGTEVHVELAVERETTEVQILGTNDFHGRLIQDESQPGQNCSNRICPAALLAGAVKKLRNDNPNTVFAAAGDLVGATTFESFVQDDEPTIEALNEATLDVSSVGNHEFDQGYEDLVGRIQGLAEWEYIGANVEEPAGRDDLAETWTATVDGVEIGFVGAVTEELPALVSPGGIEGVTVTDIVDATNAAAADLKGAGADIVVLLVHEGAPSTSCTSPSFTDPSTVWGNITQNTSSDVDAIISGHTHLLYDCEFTVQDWVSEGRAVTKRPVVSSGQYGTNLNQLLFTVDTATGEVTAKTQKVLPLTEALYTEDPATVQIVQDAIDFAAPIGAQVLGEIEASFNRARVNSSATPPVLVENRGGESTLGNLVAEVQRAETPADQGGAQIAFMNPGGLRADMVGTVVGSDRQLTYRQAAAVQPFANGLTNMDMTGAQIEKVLEQQWQRTADGPSGTVPTRPFLRLGVSKGFTYTYVETPVTVNGTATFQGEVTGMWLDGERIQPGTSYSVTVNSFLATGGDNFREFANGTGKAQWGVTDLQAMVDYMAENTASAPLPVDFSQRAVEVHNVAATYTAGKDVELDVASWSMTAPGDVKDTEIQVKLGDQVLGTAALDNTVGTAVFDMYGKAHVDVPLPAETPGGPAELTLVGPDTGTEIIVPITVKDRVAPTVTGTDLSMVYGTGTTMHVTVSTSGGPTPTGEVALTSGGETIGTGTLTDGEADVAIAGDALPVGTHTVTVSYAGDDEVKPGSGTATVTVTKAPSTVIGTPATVEYGSSGVVVVSVGATGVVATGAVTVKKGTNLLGTGQLTNGQAAVTIPANALPIGTHTVTITYEGDANVQGGTGSTTVKVVRPSATVTGTDAVQVYGQAGSMHVEVTGSGPVPTGSVSLKSGTKTIGIANLAGGEADVPIPAKILKVGVYPIVITYNGNATYGPSTGSATLTVTGITPTVTAAPVTVVYGKATTMVVQVTAPGGVVPTGTVTLTSGAVTIGTRSVFNGQATVPIPAKKLPVGVNQVTIAYSGDANVDPGTGSSTVTVEKSTPTVTGTNVTQVSGKTGTMRVRVAAQNVIPTGTVTITRGATVLGTGTLNAQGVSNVTLAAGTLPASPTPYTVTITYSGDENVTTGTGTATLKVRN</sequence>
<dbReference type="Pfam" id="PF00149">
    <property type="entry name" value="Metallophos"/>
    <property type="match status" value="2"/>
</dbReference>
<dbReference type="InterPro" id="IPR004843">
    <property type="entry name" value="Calcineurin-like_PHP"/>
</dbReference>
<dbReference type="GO" id="GO:0009166">
    <property type="term" value="P:nucleotide catabolic process"/>
    <property type="evidence" value="ECO:0007669"/>
    <property type="project" value="InterPro"/>
</dbReference>
<feature type="compositionally biased region" description="Low complexity" evidence="2">
    <location>
        <begin position="196"/>
        <end position="210"/>
    </location>
</feature>
<dbReference type="PROSITE" id="PS51841">
    <property type="entry name" value="LTD"/>
    <property type="match status" value="1"/>
</dbReference>
<dbReference type="InterPro" id="IPR036691">
    <property type="entry name" value="Endo/exonu/phosph_ase_sf"/>
</dbReference>
<name>A0A316TTR6_9ACTN</name>
<keyword evidence="5" id="KW-1185">Reference proteome</keyword>
<evidence type="ECO:0000256" key="2">
    <source>
        <dbReference type="SAM" id="MobiDB-lite"/>
    </source>
</evidence>
<evidence type="ECO:0000313" key="5">
    <source>
        <dbReference type="Proteomes" id="UP000245507"/>
    </source>
</evidence>
<dbReference type="PANTHER" id="PTHR11575">
    <property type="entry name" value="5'-NUCLEOTIDASE-RELATED"/>
    <property type="match status" value="1"/>
</dbReference>
<dbReference type="SUPFAM" id="SSF49313">
    <property type="entry name" value="Cadherin-like"/>
    <property type="match status" value="1"/>
</dbReference>
<dbReference type="Pfam" id="PF00932">
    <property type="entry name" value="LTD"/>
    <property type="match status" value="1"/>
</dbReference>
<gene>
    <name evidence="4" type="ORF">DJ010_10975</name>
</gene>
<dbReference type="GO" id="GO:0008253">
    <property type="term" value="F:5'-nucleotidase activity"/>
    <property type="evidence" value="ECO:0007669"/>
    <property type="project" value="TreeGrafter"/>
</dbReference>
<dbReference type="EMBL" id="QGDD01000004">
    <property type="protein sequence ID" value="PWN02906.1"/>
    <property type="molecule type" value="Genomic_DNA"/>
</dbReference>
<dbReference type="OrthoDB" id="1016457at2"/>
<dbReference type="SUPFAM" id="SSF55816">
    <property type="entry name" value="5'-nucleotidase (syn. UDP-sugar hydrolase), C-terminal domain"/>
    <property type="match status" value="2"/>
</dbReference>
<evidence type="ECO:0000256" key="1">
    <source>
        <dbReference type="ARBA" id="ARBA00022729"/>
    </source>
</evidence>
<accession>A0A316TTR6</accession>
<dbReference type="GO" id="GO:0005509">
    <property type="term" value="F:calcium ion binding"/>
    <property type="evidence" value="ECO:0007669"/>
    <property type="project" value="InterPro"/>
</dbReference>
<proteinExistence type="predicted"/>
<dbReference type="Pfam" id="PF16640">
    <property type="entry name" value="Big_3_5"/>
    <property type="match status" value="4"/>
</dbReference>
<dbReference type="Gene3D" id="3.90.780.10">
    <property type="entry name" value="5'-Nucleotidase, C-terminal domain"/>
    <property type="match status" value="2"/>
</dbReference>
<dbReference type="InterPro" id="IPR013783">
    <property type="entry name" value="Ig-like_fold"/>
</dbReference>
<dbReference type="Pfam" id="PF05345">
    <property type="entry name" value="He_PIG"/>
    <property type="match status" value="1"/>
</dbReference>
<dbReference type="InterPro" id="IPR008334">
    <property type="entry name" value="5'-Nucleotdase_C"/>
</dbReference>
<dbReference type="NCBIfam" id="NF033681">
    <property type="entry name" value="ExeM_NucH_DNase"/>
    <property type="match status" value="1"/>
</dbReference>
<dbReference type="GO" id="GO:0016020">
    <property type="term" value="C:membrane"/>
    <property type="evidence" value="ECO:0007669"/>
    <property type="project" value="InterPro"/>
</dbReference>
<evidence type="ECO:0000259" key="3">
    <source>
        <dbReference type="PROSITE" id="PS51841"/>
    </source>
</evidence>
<evidence type="ECO:0000313" key="4">
    <source>
        <dbReference type="EMBL" id="PWN02906.1"/>
    </source>
</evidence>
<keyword evidence="1" id="KW-0732">Signal</keyword>
<dbReference type="GO" id="GO:0008768">
    <property type="term" value="F:UDP-sugar diphosphatase activity"/>
    <property type="evidence" value="ECO:0007669"/>
    <property type="project" value="TreeGrafter"/>
</dbReference>
<protein>
    <recommendedName>
        <fullName evidence="3">LTD domain-containing protein</fullName>
    </recommendedName>
</protein>
<dbReference type="PANTHER" id="PTHR11575:SF24">
    <property type="entry name" value="5'-NUCLEOTIDASE"/>
    <property type="match status" value="1"/>
</dbReference>
<comment type="caution">
    <text evidence="4">The sequence shown here is derived from an EMBL/GenBank/DDBJ whole genome shotgun (WGS) entry which is preliminary data.</text>
</comment>
<feature type="compositionally biased region" description="Polar residues" evidence="2">
    <location>
        <begin position="182"/>
        <end position="194"/>
    </location>
</feature>
<dbReference type="CDD" id="cd10283">
    <property type="entry name" value="MnuA_DNase1-like"/>
    <property type="match status" value="1"/>
</dbReference>
<dbReference type="InterPro" id="IPR001322">
    <property type="entry name" value="Lamin_tail_dom"/>
</dbReference>
<dbReference type="Pfam" id="PF02872">
    <property type="entry name" value="5_nucleotid_C"/>
    <property type="match status" value="2"/>
</dbReference>
<dbReference type="SUPFAM" id="SSF56300">
    <property type="entry name" value="Metallo-dependent phosphatases"/>
    <property type="match status" value="2"/>
</dbReference>
<dbReference type="InterPro" id="IPR029052">
    <property type="entry name" value="Metallo-depent_PP-like"/>
</dbReference>
<dbReference type="InterPro" id="IPR032109">
    <property type="entry name" value="Big_3_5"/>
</dbReference>
<dbReference type="GO" id="GO:0005975">
    <property type="term" value="P:carbohydrate metabolic process"/>
    <property type="evidence" value="ECO:0007669"/>
    <property type="project" value="UniProtKB-ARBA"/>
</dbReference>
<dbReference type="Gene3D" id="3.60.10.10">
    <property type="entry name" value="Endonuclease/exonuclease/phosphatase"/>
    <property type="match status" value="1"/>
</dbReference>